<evidence type="ECO:0000256" key="5">
    <source>
        <dbReference type="ARBA" id="ARBA00022741"/>
    </source>
</evidence>
<dbReference type="Gene3D" id="3.30.450.20">
    <property type="entry name" value="PAS domain"/>
    <property type="match status" value="3"/>
</dbReference>
<evidence type="ECO:0000256" key="1">
    <source>
        <dbReference type="ARBA" id="ARBA00000085"/>
    </source>
</evidence>
<keyword evidence="3 11" id="KW-0597">Phosphoprotein</keyword>
<proteinExistence type="predicted"/>
<dbReference type="SMART" id="SM00387">
    <property type="entry name" value="HATPase_c"/>
    <property type="match status" value="1"/>
</dbReference>
<comment type="catalytic activity">
    <reaction evidence="1">
        <text>ATP + protein L-histidine = ADP + protein N-phospho-L-histidine.</text>
        <dbReference type="EC" id="2.7.13.3"/>
    </reaction>
</comment>
<evidence type="ECO:0000313" key="17">
    <source>
        <dbReference type="Proteomes" id="UP000187891"/>
    </source>
</evidence>
<evidence type="ECO:0000256" key="9">
    <source>
        <dbReference type="ARBA" id="ARBA00064003"/>
    </source>
</evidence>
<evidence type="ECO:0000259" key="14">
    <source>
        <dbReference type="PROSITE" id="PS50110"/>
    </source>
</evidence>
<evidence type="ECO:0000256" key="3">
    <source>
        <dbReference type="ARBA" id="ARBA00022553"/>
    </source>
</evidence>
<dbReference type="InterPro" id="IPR036097">
    <property type="entry name" value="HisK_dim/P_sf"/>
</dbReference>
<keyword evidence="8" id="KW-0902">Two-component regulatory system</keyword>
<organism evidence="16 17">
    <name type="scientific">Agrobacterium rosae</name>
    <dbReference type="NCBI Taxonomy" id="1972867"/>
    <lineage>
        <taxon>Bacteria</taxon>
        <taxon>Pseudomonadati</taxon>
        <taxon>Pseudomonadota</taxon>
        <taxon>Alphaproteobacteria</taxon>
        <taxon>Hyphomicrobiales</taxon>
        <taxon>Rhizobiaceae</taxon>
        <taxon>Rhizobium/Agrobacterium group</taxon>
        <taxon>Agrobacterium</taxon>
    </lineage>
</organism>
<evidence type="ECO:0000313" key="16">
    <source>
        <dbReference type="EMBL" id="SCX06636.1"/>
    </source>
</evidence>
<dbReference type="InterPro" id="IPR013656">
    <property type="entry name" value="PAS_4"/>
</dbReference>
<dbReference type="PRINTS" id="PR00344">
    <property type="entry name" value="BCTRLSENSOR"/>
</dbReference>
<dbReference type="SUPFAM" id="SSF52172">
    <property type="entry name" value="CheY-like"/>
    <property type="match status" value="2"/>
</dbReference>
<dbReference type="PANTHER" id="PTHR45339:SF1">
    <property type="entry name" value="HYBRID SIGNAL TRANSDUCTION HISTIDINE KINASE J"/>
    <property type="match status" value="1"/>
</dbReference>
<dbReference type="AlphaFoldDB" id="A0A1R3TBD2"/>
<dbReference type="EMBL" id="FMUE01000001">
    <property type="protein sequence ID" value="SCX06636.1"/>
    <property type="molecule type" value="Genomic_DNA"/>
</dbReference>
<dbReference type="PROSITE" id="PS50112">
    <property type="entry name" value="PAS"/>
    <property type="match status" value="1"/>
</dbReference>
<dbReference type="InterPro" id="IPR011006">
    <property type="entry name" value="CheY-like_superfamily"/>
</dbReference>
<dbReference type="Pfam" id="PF08448">
    <property type="entry name" value="PAS_4"/>
    <property type="match status" value="1"/>
</dbReference>
<evidence type="ECO:0000256" key="7">
    <source>
        <dbReference type="ARBA" id="ARBA00022840"/>
    </source>
</evidence>
<dbReference type="RefSeq" id="WP_077117822.1">
    <property type="nucleotide sequence ID" value="NZ_FMUE01000001.1"/>
</dbReference>
<dbReference type="Pfam" id="PF02518">
    <property type="entry name" value="HATPase_c"/>
    <property type="match status" value="1"/>
</dbReference>
<name>A0A1R3TBD2_9HYPH</name>
<dbReference type="Gene3D" id="1.10.287.130">
    <property type="match status" value="1"/>
</dbReference>
<feature type="compositionally biased region" description="Polar residues" evidence="12">
    <location>
        <begin position="1073"/>
        <end position="1084"/>
    </location>
</feature>
<keyword evidence="4 16" id="KW-0808">Transferase</keyword>
<dbReference type="InterPro" id="IPR036890">
    <property type="entry name" value="HATPase_C_sf"/>
</dbReference>
<feature type="modified residue" description="4-aspartylphosphate" evidence="11">
    <location>
        <position position="1144"/>
    </location>
</feature>
<dbReference type="InterPro" id="IPR005467">
    <property type="entry name" value="His_kinase_dom"/>
</dbReference>
<sequence>MTGGGLLEKACEGVRTLDLPACIKDSQLRYVCVNAAYAQFAERPLADFRNKTTHELFGITDDMEREDKERRSLVFATEEVILLKGQRSNEAQVVKCERFETEDGALFLFEIFEAMPSSVEQPLADGNETLIGKSVLDLLDVAIAVYSAEDRLIYSNARLESLYRELNLDWQSGLELKTIGKAFHDLYIKVRDLDTSSPADRDAWVEGKMAETRKPHSEFTEEMCSGRFIRFINKRLENGMLIVLHIDVSDARTQEILLEKHTRENWLFREALERVPVAVFMLDSERRLTYANASYETLWGEPRDKYYGLTESDIFVHEGERFRQENDHVLQTGEELQKTEEIVLNDGTSVPTIIRVGRMISPDNEPYLVGSVTDTTPLMQQKQELLVARNDAERLHAEVQSILRSLPVGVMVLGPDLTIEYANTTFYDLWEVEEQIDLTGQPYRRYFEMGYESGKYDFGDTSLEDAYHDRVERLGLVDDYTSREIESKSGKFTILSKQRIAGNKILITFSDSTAVRARDKEISAARQELQRVGEYMQDATRVMAQGLALIQNGEIIMSNDAMSRMFDVPPELLAKGQSWLPFFAHCAARGDFGDEESAAATRAQWLDNVAAARPFSLLTQVESKRWLNVEATIGAGGYWLVIVTDVTDMKQREAELEGLLARAKAADRAKSEFLANMSHEIRTPMNGVLGMAELLAKSKLDTRQRTFTDVIVKSGNALLTIINDILDFSKIDAGQMTLRSTSFDAVEAVEDVASLLSSQALEKNIELIVRVDASFKHLVSGDAGRFRQIATNLIGNAIKFTETGHVLIELAADSVDDSELIMSLRVTDTGIGIAQHQLNRIFEKFSQADTSSTRRHEGTGLGLAITVGLAGLFGGKVDVESTVGQGSTFTVTLPLRIVGNRSEQAVGLIDTKKVSVLVIDDNEVNRQILTEQLTGWGVDSYAADSGLAGLAILKEAAAIGFDIDAVILDYHMPDMDGMQVASAIKSDPRLADTVMIFLTSMDAVNHDQPEPEIQFDAHLMKPVRARLLRKTLTDVVRTSRAKRAFQDQIDVVAVPEFQTRAKKSAAPSHRATAETSTFHSEAQVSEIRSTSGSLDVLIAEDNDVNQIVFTQILQQTNLDFRIVNNGKKAVEAWRNDRPSIILMDVSMPVMNGHQATQAIRAEEQKTPNPRRVPIIGVTAYAQDSDRDLCLAVGMDDYLSKPISPELLQAKIDKWLMRPPHMASESKSN</sequence>
<dbReference type="SMART" id="SM00388">
    <property type="entry name" value="HisKA"/>
    <property type="match status" value="1"/>
</dbReference>
<dbReference type="Gene3D" id="3.40.50.2300">
    <property type="match status" value="2"/>
</dbReference>
<evidence type="ECO:0000256" key="2">
    <source>
        <dbReference type="ARBA" id="ARBA00012438"/>
    </source>
</evidence>
<dbReference type="Gene3D" id="3.30.565.10">
    <property type="entry name" value="Histidine kinase-like ATPase, C-terminal domain"/>
    <property type="match status" value="1"/>
</dbReference>
<dbReference type="Pfam" id="PF12860">
    <property type="entry name" value="PAS_7"/>
    <property type="match status" value="2"/>
</dbReference>
<keyword evidence="5" id="KW-0547">Nucleotide-binding</keyword>
<accession>A0A1R3TBD2</accession>
<protein>
    <recommendedName>
        <fullName evidence="10">Sensory/regulatory protein RpfC</fullName>
        <ecNumber evidence="2">2.7.13.3</ecNumber>
    </recommendedName>
</protein>
<feature type="domain" description="Histidine kinase" evidence="13">
    <location>
        <begin position="676"/>
        <end position="897"/>
    </location>
</feature>
<gene>
    <name evidence="16" type="primary">luxQ_1</name>
    <name evidence="16" type="ORF">DSM25559_0639</name>
</gene>
<keyword evidence="6 16" id="KW-0418">Kinase</keyword>
<evidence type="ECO:0000256" key="10">
    <source>
        <dbReference type="ARBA" id="ARBA00068150"/>
    </source>
</evidence>
<dbReference type="PROSITE" id="PS50109">
    <property type="entry name" value="HIS_KIN"/>
    <property type="match status" value="1"/>
</dbReference>
<dbReference type="CDD" id="cd00082">
    <property type="entry name" value="HisKA"/>
    <property type="match status" value="1"/>
</dbReference>
<dbReference type="InterPro" id="IPR003661">
    <property type="entry name" value="HisK_dim/P_dom"/>
</dbReference>
<dbReference type="Pfam" id="PF00072">
    <property type="entry name" value="Response_reg"/>
    <property type="match status" value="2"/>
</dbReference>
<dbReference type="Proteomes" id="UP000187891">
    <property type="component" value="Unassembled WGS sequence"/>
</dbReference>
<dbReference type="Pfam" id="PF13188">
    <property type="entry name" value="PAS_8"/>
    <property type="match status" value="1"/>
</dbReference>
<comment type="subunit">
    <text evidence="9">At low DSF concentrations, interacts with RpfF.</text>
</comment>
<evidence type="ECO:0000256" key="12">
    <source>
        <dbReference type="SAM" id="MobiDB-lite"/>
    </source>
</evidence>
<keyword evidence="7" id="KW-0067">ATP-binding</keyword>
<dbReference type="InterPro" id="IPR001789">
    <property type="entry name" value="Sig_transdc_resp-reg_receiver"/>
</dbReference>
<feature type="domain" description="Response regulatory" evidence="14">
    <location>
        <begin position="915"/>
        <end position="1036"/>
    </location>
</feature>
<feature type="domain" description="PAS" evidence="15">
    <location>
        <begin position="264"/>
        <end position="308"/>
    </location>
</feature>
<evidence type="ECO:0000256" key="6">
    <source>
        <dbReference type="ARBA" id="ARBA00022777"/>
    </source>
</evidence>
<evidence type="ECO:0000256" key="11">
    <source>
        <dbReference type="PROSITE-ProRule" id="PRU00169"/>
    </source>
</evidence>
<dbReference type="InterPro" id="IPR004358">
    <property type="entry name" value="Sig_transdc_His_kin-like_C"/>
</dbReference>
<dbReference type="SUPFAM" id="SSF47384">
    <property type="entry name" value="Homodimeric domain of signal transducing histidine kinase"/>
    <property type="match status" value="1"/>
</dbReference>
<dbReference type="CDD" id="cd16922">
    <property type="entry name" value="HATPase_EvgS-ArcB-TorS-like"/>
    <property type="match status" value="1"/>
</dbReference>
<dbReference type="SMART" id="SM00091">
    <property type="entry name" value="PAS"/>
    <property type="match status" value="4"/>
</dbReference>
<dbReference type="PANTHER" id="PTHR45339">
    <property type="entry name" value="HYBRID SIGNAL TRANSDUCTION HISTIDINE KINASE J"/>
    <property type="match status" value="1"/>
</dbReference>
<dbReference type="SUPFAM" id="SSF55785">
    <property type="entry name" value="PYP-like sensor domain (PAS domain)"/>
    <property type="match status" value="3"/>
</dbReference>
<dbReference type="SUPFAM" id="SSF55874">
    <property type="entry name" value="ATPase domain of HSP90 chaperone/DNA topoisomerase II/histidine kinase"/>
    <property type="match status" value="1"/>
</dbReference>
<dbReference type="InterPro" id="IPR000014">
    <property type="entry name" value="PAS"/>
</dbReference>
<evidence type="ECO:0000259" key="13">
    <source>
        <dbReference type="PROSITE" id="PS50109"/>
    </source>
</evidence>
<feature type="region of interest" description="Disordered" evidence="12">
    <location>
        <begin position="1062"/>
        <end position="1084"/>
    </location>
</feature>
<dbReference type="SMART" id="SM00448">
    <property type="entry name" value="REC"/>
    <property type="match status" value="2"/>
</dbReference>
<dbReference type="EC" id="2.7.13.3" evidence="2"/>
<dbReference type="CDD" id="cd17546">
    <property type="entry name" value="REC_hyHK_CKI1_RcsC-like"/>
    <property type="match status" value="2"/>
</dbReference>
<dbReference type="PROSITE" id="PS50110">
    <property type="entry name" value="RESPONSE_REGULATORY"/>
    <property type="match status" value="2"/>
</dbReference>
<dbReference type="FunFam" id="1.10.287.130:FF:000002">
    <property type="entry name" value="Two-component osmosensing histidine kinase"/>
    <property type="match status" value="1"/>
</dbReference>
<evidence type="ECO:0000256" key="4">
    <source>
        <dbReference type="ARBA" id="ARBA00022679"/>
    </source>
</evidence>
<reference evidence="17" key="1">
    <citation type="submission" date="2016-10" db="EMBL/GenBank/DDBJ databases">
        <authorList>
            <person name="Wibberg D."/>
        </authorList>
    </citation>
    <scope>NUCLEOTIDE SEQUENCE [LARGE SCALE GENOMIC DNA]</scope>
</reference>
<dbReference type="NCBIfam" id="TIGR00229">
    <property type="entry name" value="sensory_box"/>
    <property type="match status" value="1"/>
</dbReference>
<feature type="domain" description="Response regulatory" evidence="14">
    <location>
        <begin position="1095"/>
        <end position="1215"/>
    </location>
</feature>
<evidence type="ECO:0000256" key="8">
    <source>
        <dbReference type="ARBA" id="ARBA00023012"/>
    </source>
</evidence>
<dbReference type="Pfam" id="PF00512">
    <property type="entry name" value="HisKA"/>
    <property type="match status" value="1"/>
</dbReference>
<feature type="modified residue" description="4-aspartylphosphate" evidence="11">
    <location>
        <position position="969"/>
    </location>
</feature>
<dbReference type="STRING" id="1907666.DSM25559_0639"/>
<evidence type="ECO:0000259" key="15">
    <source>
        <dbReference type="PROSITE" id="PS50112"/>
    </source>
</evidence>
<dbReference type="GO" id="GO:0000155">
    <property type="term" value="F:phosphorelay sensor kinase activity"/>
    <property type="evidence" value="ECO:0007669"/>
    <property type="project" value="InterPro"/>
</dbReference>
<dbReference type="GO" id="GO:0005524">
    <property type="term" value="F:ATP binding"/>
    <property type="evidence" value="ECO:0007669"/>
    <property type="project" value="UniProtKB-KW"/>
</dbReference>
<dbReference type="InterPro" id="IPR035965">
    <property type="entry name" value="PAS-like_dom_sf"/>
</dbReference>
<dbReference type="FunFam" id="3.30.565.10:FF:000010">
    <property type="entry name" value="Sensor histidine kinase RcsC"/>
    <property type="match status" value="1"/>
</dbReference>
<dbReference type="InterPro" id="IPR003594">
    <property type="entry name" value="HATPase_dom"/>
</dbReference>